<dbReference type="Gene3D" id="2.80.10.50">
    <property type="match status" value="1"/>
</dbReference>
<gene>
    <name evidence="6" type="ORF">ACEZDB_01870</name>
</gene>
<dbReference type="SMART" id="SM00458">
    <property type="entry name" value="RICIN"/>
    <property type="match status" value="1"/>
</dbReference>
<dbReference type="SMART" id="SM00560">
    <property type="entry name" value="LamGL"/>
    <property type="match status" value="1"/>
</dbReference>
<dbReference type="InterPro" id="IPR006558">
    <property type="entry name" value="LamG-like"/>
</dbReference>
<dbReference type="InterPro" id="IPR028994">
    <property type="entry name" value="Integrin_alpha_N"/>
</dbReference>
<feature type="domain" description="LamG-like jellyroll fold" evidence="5">
    <location>
        <begin position="1269"/>
        <end position="1412"/>
    </location>
</feature>
<evidence type="ECO:0000256" key="2">
    <source>
        <dbReference type="ARBA" id="ARBA00023157"/>
    </source>
</evidence>
<feature type="domain" description="Ricin B lectin" evidence="4">
    <location>
        <begin position="996"/>
        <end position="1125"/>
    </location>
</feature>
<dbReference type="EMBL" id="JBHEZY010000001">
    <property type="protein sequence ID" value="MFC1429405.1"/>
    <property type="molecule type" value="Genomic_DNA"/>
</dbReference>
<sequence>MAPDPAPTAGPAPVETGPPTGPIPIALAQAASSGQPVVVDAQTTQTHQLTANPDGTLSAVDNPLPVRVKQQGVWVPLDATLAQNSDGSYSPAATPSGITLSGGGAGPLATLTDPAGHTLSYSLPFTLPSPTVTGSTALYSSVLTGVDLSVSVTDQGGFSDVLIVHDAAAAADPGLAKLTLAASTQGLTLSTDTAGDLAATAADGSLSFTAPKPVMWDSSTTGSTSTGTTAAARSRALSPATTDTADATASSASGPGTGAQVAPVAMTVTPTAVTLTPNAALLSGTGTRYPVFVDPYTNPAPAVSGNYDEVYSSSTCSNSPQFNVPQSQGEGVGYQFSGGACGSGLERSYYTLSLAGIPASAVVQSSKVTAPDTYAASWDCAHHQPVTLHTTGSINSTTDWNNKPGTNDGTYAAVPTTVLNGKNPNSSCSGADAVFTVTNQVTKLLANGVSSWTLALFGDESQTSGNDNYLRFSTKISINTVFDVPPDTPSNVHTVPDTSLPGAGCNNTGTGWIGAVGANSLSFLANSRAEIFGEKAALNLDVWDNNLDNGSGGATVKQLSTTSYTITDAGGTASQQRSFTLQDGHTYGWGVQAVDDNNPAHLTSPWVSECHFGYDATPPTTSIVGDNPSFPRIGNGAGNPVQYAGAATTFAVTATDPLPADTCTLGTCAASGIGGFIWRLDTQPTPINHTGSVIAPTSTGTDAGGDPTANATISLTLASWGVHTLYIAALDKAGNPSQNSASYTFYVPWNPSKKIIPGDVNNDGVADLLATTQTGDLDLIPGGANPDAAPQLASTKAQTPGYASNHTDTWNNYWLAHRGSLVGGAVDDLFAFNHATGHLYAVLNDFAPTGTATFSGNQAPIDFSNSKPPCATTDTTRCSTGTAGAQYDQTDFANVKQIAAPGDVYNTGTPTLLTAETIPGTSIQHLWLFNTKTGPALLNPVLLGTGDWSHFTLITPGTVGTKPALWARDNTTGTLYSFDLTPDPATGLPPLLTAPTTTLQSALLPATGHLCADDSSSSATDGTTVDIYTCNNTAAQTWTLRADHTVRVLGKCLEASGGGTANSTPIDQTTCTTSTAQQWTQGSNGSLINTASGKCLADPAATTTIGTQLILWTCNGGNEQNWAAQTGSLPAPADPATLPLTLPPASYPTIASPGDVNSPAGDPDGNPDLYTVDTAGQLTEYTGTTPTTGGVAAFTTNPTSLGTITNTATNWWNLNDNTGTTAHDAVNGLDANLSPAAAWATDATRGPVLNLNGTTAYAATTGPAVDTSTSYTVSAWVKLNSLTANSTFVSQSDNPTTNQANGLQLYYSATAQTWAFARCNTDAGCTTFTAAYGGTATTGTWTHLVGVYDATAETLTLYINGQLAATTPYTGTNWNATGPLQIGRRLYTGTYGEYANAKISDVHLYNTALPPADAAAPGDNTTITALQ</sequence>
<keyword evidence="1" id="KW-0732">Signal</keyword>
<evidence type="ECO:0000259" key="4">
    <source>
        <dbReference type="SMART" id="SM00458"/>
    </source>
</evidence>
<dbReference type="CDD" id="cd23451">
    <property type="entry name" value="beta-trefoil_Ricin_laminarinase"/>
    <property type="match status" value="1"/>
</dbReference>
<dbReference type="InterPro" id="IPR000772">
    <property type="entry name" value="Ricin_B_lectin"/>
</dbReference>
<dbReference type="InterPro" id="IPR013320">
    <property type="entry name" value="ConA-like_dom_sf"/>
</dbReference>
<dbReference type="Pfam" id="PF00652">
    <property type="entry name" value="Ricin_B_lectin"/>
    <property type="match status" value="1"/>
</dbReference>
<dbReference type="SUPFAM" id="SSF50370">
    <property type="entry name" value="Ricin B-like lectins"/>
    <property type="match status" value="1"/>
</dbReference>
<feature type="compositionally biased region" description="Low complexity" evidence="3">
    <location>
        <begin position="218"/>
        <end position="260"/>
    </location>
</feature>
<dbReference type="PANTHER" id="PTHR46943">
    <property type="entry name" value="PENTRAXIN-RELATED PROTEIN PTX3"/>
    <property type="match status" value="1"/>
</dbReference>
<evidence type="ECO:0000256" key="1">
    <source>
        <dbReference type="ARBA" id="ARBA00022729"/>
    </source>
</evidence>
<feature type="compositionally biased region" description="Pro residues" evidence="3">
    <location>
        <begin position="1"/>
        <end position="10"/>
    </location>
</feature>
<comment type="caution">
    <text evidence="6">The sequence shown here is derived from an EMBL/GenBank/DDBJ whole genome shotgun (WGS) entry which is preliminary data.</text>
</comment>
<dbReference type="SUPFAM" id="SSF69318">
    <property type="entry name" value="Integrin alpha N-terminal domain"/>
    <property type="match status" value="1"/>
</dbReference>
<evidence type="ECO:0000313" key="7">
    <source>
        <dbReference type="Proteomes" id="UP001592530"/>
    </source>
</evidence>
<dbReference type="InterPro" id="IPR042837">
    <property type="entry name" value="PTX3"/>
</dbReference>
<evidence type="ECO:0000256" key="3">
    <source>
        <dbReference type="SAM" id="MobiDB-lite"/>
    </source>
</evidence>
<feature type="region of interest" description="Disordered" evidence="3">
    <location>
        <begin position="1"/>
        <end position="23"/>
    </location>
</feature>
<feature type="region of interest" description="Disordered" evidence="3">
    <location>
        <begin position="217"/>
        <end position="260"/>
    </location>
</feature>
<dbReference type="Pfam" id="PF13385">
    <property type="entry name" value="Laminin_G_3"/>
    <property type="match status" value="1"/>
</dbReference>
<dbReference type="PANTHER" id="PTHR46943:SF1">
    <property type="entry name" value="PENTRAXIN-RELATED PROTEIN PTX3"/>
    <property type="match status" value="1"/>
</dbReference>
<dbReference type="PROSITE" id="PS50231">
    <property type="entry name" value="RICIN_B_LECTIN"/>
    <property type="match status" value="1"/>
</dbReference>
<reference evidence="6 7" key="1">
    <citation type="submission" date="2024-09" db="EMBL/GenBank/DDBJ databases">
        <authorList>
            <person name="Lee S.D."/>
        </authorList>
    </citation>
    <scope>NUCLEOTIDE SEQUENCE [LARGE SCALE GENOMIC DNA]</scope>
    <source>
        <strain evidence="6 7">N1-3</strain>
    </source>
</reference>
<dbReference type="Gene3D" id="2.60.120.200">
    <property type="match status" value="1"/>
</dbReference>
<dbReference type="InterPro" id="IPR035992">
    <property type="entry name" value="Ricin_B-like_lectins"/>
</dbReference>
<name>A0ABV6WTP8_9ACTN</name>
<protein>
    <submittedName>
        <fullName evidence="6">LamG-like jellyroll fold domain-containing protein</fullName>
    </submittedName>
</protein>
<accession>A0ABV6WTP8</accession>
<keyword evidence="2" id="KW-1015">Disulfide bond</keyword>
<organism evidence="6 7">
    <name type="scientific">Streptacidiphilus alkalitolerans</name>
    <dbReference type="NCBI Taxonomy" id="3342712"/>
    <lineage>
        <taxon>Bacteria</taxon>
        <taxon>Bacillati</taxon>
        <taxon>Actinomycetota</taxon>
        <taxon>Actinomycetes</taxon>
        <taxon>Kitasatosporales</taxon>
        <taxon>Streptomycetaceae</taxon>
        <taxon>Streptacidiphilus</taxon>
    </lineage>
</organism>
<evidence type="ECO:0000313" key="6">
    <source>
        <dbReference type="EMBL" id="MFC1429405.1"/>
    </source>
</evidence>
<dbReference type="SUPFAM" id="SSF49899">
    <property type="entry name" value="Concanavalin A-like lectins/glucanases"/>
    <property type="match status" value="1"/>
</dbReference>
<proteinExistence type="predicted"/>
<evidence type="ECO:0000259" key="5">
    <source>
        <dbReference type="SMART" id="SM00560"/>
    </source>
</evidence>
<dbReference type="RefSeq" id="WP_380547982.1">
    <property type="nucleotide sequence ID" value="NZ_JBHEZY010000001.1"/>
</dbReference>
<dbReference type="Proteomes" id="UP001592530">
    <property type="component" value="Unassembled WGS sequence"/>
</dbReference>